<dbReference type="EMBL" id="BARU01011752">
    <property type="protein sequence ID" value="GAH32952.1"/>
    <property type="molecule type" value="Genomic_DNA"/>
</dbReference>
<protein>
    <submittedName>
        <fullName evidence="1">Uncharacterized protein</fullName>
    </submittedName>
</protein>
<gene>
    <name evidence="1" type="ORF">S03H2_21957</name>
</gene>
<dbReference type="SUPFAM" id="SSF52540">
    <property type="entry name" value="P-loop containing nucleoside triphosphate hydrolases"/>
    <property type="match status" value="1"/>
</dbReference>
<dbReference type="InterPro" id="IPR027417">
    <property type="entry name" value="P-loop_NTPase"/>
</dbReference>
<feature type="non-terminal residue" evidence="1">
    <location>
        <position position="34"/>
    </location>
</feature>
<name>X1EK60_9ZZZZ</name>
<dbReference type="AlphaFoldDB" id="X1EK60"/>
<reference evidence="1" key="1">
    <citation type="journal article" date="2014" name="Front. Microbiol.">
        <title>High frequency of phylogenetically diverse reductive dehalogenase-homologous genes in deep subseafloor sedimentary metagenomes.</title>
        <authorList>
            <person name="Kawai M."/>
            <person name="Futagami T."/>
            <person name="Toyoda A."/>
            <person name="Takaki Y."/>
            <person name="Nishi S."/>
            <person name="Hori S."/>
            <person name="Arai W."/>
            <person name="Tsubouchi T."/>
            <person name="Morono Y."/>
            <person name="Uchiyama I."/>
            <person name="Ito T."/>
            <person name="Fujiyama A."/>
            <person name="Inagaki F."/>
            <person name="Takami H."/>
        </authorList>
    </citation>
    <scope>NUCLEOTIDE SEQUENCE</scope>
    <source>
        <strain evidence="1">Expedition CK06-06</strain>
    </source>
</reference>
<sequence>MIGNKELLEWANVYGNWYGVPKQLVKQALDKGRD</sequence>
<proteinExistence type="predicted"/>
<accession>X1EK60</accession>
<comment type="caution">
    <text evidence="1">The sequence shown here is derived from an EMBL/GenBank/DDBJ whole genome shotgun (WGS) entry which is preliminary data.</text>
</comment>
<organism evidence="1">
    <name type="scientific">marine sediment metagenome</name>
    <dbReference type="NCBI Taxonomy" id="412755"/>
    <lineage>
        <taxon>unclassified sequences</taxon>
        <taxon>metagenomes</taxon>
        <taxon>ecological metagenomes</taxon>
    </lineage>
</organism>
<dbReference type="Gene3D" id="3.30.63.10">
    <property type="entry name" value="Guanylate Kinase phosphate binding domain"/>
    <property type="match status" value="1"/>
</dbReference>
<evidence type="ECO:0000313" key="1">
    <source>
        <dbReference type="EMBL" id="GAH32952.1"/>
    </source>
</evidence>